<evidence type="ECO:0000256" key="1">
    <source>
        <dbReference type="SAM" id="MobiDB-lite"/>
    </source>
</evidence>
<feature type="compositionally biased region" description="Basic and acidic residues" evidence="1">
    <location>
        <begin position="515"/>
        <end position="533"/>
    </location>
</feature>
<feature type="compositionally biased region" description="Low complexity" evidence="1">
    <location>
        <begin position="497"/>
        <end position="513"/>
    </location>
</feature>
<feature type="compositionally biased region" description="Polar residues" evidence="1">
    <location>
        <begin position="57"/>
        <end position="80"/>
    </location>
</feature>
<dbReference type="EMBL" id="JAGPYM010000001">
    <property type="protein sequence ID" value="KAH6900705.1"/>
    <property type="molecule type" value="Genomic_DNA"/>
</dbReference>
<dbReference type="InterPro" id="IPR045342">
    <property type="entry name" value="Etd1"/>
</dbReference>
<accession>A0A9P8WIU4</accession>
<dbReference type="GO" id="GO:1902412">
    <property type="term" value="P:regulation of mitotic cytokinesis"/>
    <property type="evidence" value="ECO:0007669"/>
    <property type="project" value="InterPro"/>
</dbReference>
<dbReference type="AlphaFoldDB" id="A0A9P8WIU4"/>
<feature type="region of interest" description="Disordered" evidence="1">
    <location>
        <begin position="23"/>
        <end position="229"/>
    </location>
</feature>
<feature type="region of interest" description="Disordered" evidence="1">
    <location>
        <begin position="1068"/>
        <end position="1128"/>
    </location>
</feature>
<feature type="region of interest" description="Disordered" evidence="1">
    <location>
        <begin position="979"/>
        <end position="1002"/>
    </location>
</feature>
<keyword evidence="3" id="KW-1185">Reference proteome</keyword>
<feature type="compositionally biased region" description="Polar residues" evidence="1">
    <location>
        <begin position="1100"/>
        <end position="1118"/>
    </location>
</feature>
<proteinExistence type="predicted"/>
<dbReference type="Proteomes" id="UP000777438">
    <property type="component" value="Unassembled WGS sequence"/>
</dbReference>
<dbReference type="GO" id="GO:0005096">
    <property type="term" value="F:GTPase activator activity"/>
    <property type="evidence" value="ECO:0007669"/>
    <property type="project" value="InterPro"/>
</dbReference>
<feature type="compositionally biased region" description="Pro residues" evidence="1">
    <location>
        <begin position="175"/>
        <end position="186"/>
    </location>
</feature>
<name>A0A9P8WIU4_9HYPO</name>
<feature type="compositionally biased region" description="Basic and acidic residues" evidence="1">
    <location>
        <begin position="618"/>
        <end position="640"/>
    </location>
</feature>
<comment type="caution">
    <text evidence="2">The sequence shown here is derived from an EMBL/GenBank/DDBJ whole genome shotgun (WGS) entry which is preliminary data.</text>
</comment>
<dbReference type="Pfam" id="PF20162">
    <property type="entry name" value="Etd1"/>
    <property type="match status" value="1"/>
</dbReference>
<reference evidence="2 3" key="1">
    <citation type="journal article" date="2021" name="Nat. Commun.">
        <title>Genetic determinants of endophytism in the Arabidopsis root mycobiome.</title>
        <authorList>
            <person name="Mesny F."/>
            <person name="Miyauchi S."/>
            <person name="Thiergart T."/>
            <person name="Pickel B."/>
            <person name="Atanasova L."/>
            <person name="Karlsson M."/>
            <person name="Huettel B."/>
            <person name="Barry K.W."/>
            <person name="Haridas S."/>
            <person name="Chen C."/>
            <person name="Bauer D."/>
            <person name="Andreopoulos W."/>
            <person name="Pangilinan J."/>
            <person name="LaButti K."/>
            <person name="Riley R."/>
            <person name="Lipzen A."/>
            <person name="Clum A."/>
            <person name="Drula E."/>
            <person name="Henrissat B."/>
            <person name="Kohler A."/>
            <person name="Grigoriev I.V."/>
            <person name="Martin F.M."/>
            <person name="Hacquard S."/>
        </authorList>
    </citation>
    <scope>NUCLEOTIDE SEQUENCE [LARGE SCALE GENOMIC DNA]</scope>
    <source>
        <strain evidence="2 3">MPI-CAGE-CH-0241</strain>
    </source>
</reference>
<feature type="compositionally biased region" description="Polar residues" evidence="1">
    <location>
        <begin position="705"/>
        <end position="714"/>
    </location>
</feature>
<feature type="region of interest" description="Disordered" evidence="1">
    <location>
        <begin position="618"/>
        <end position="645"/>
    </location>
</feature>
<protein>
    <submittedName>
        <fullName evidence="2">Uncharacterized protein</fullName>
    </submittedName>
</protein>
<feature type="compositionally biased region" description="Polar residues" evidence="1">
    <location>
        <begin position="103"/>
        <end position="116"/>
    </location>
</feature>
<feature type="region of interest" description="Disordered" evidence="1">
    <location>
        <begin position="480"/>
        <end position="544"/>
    </location>
</feature>
<feature type="region of interest" description="Disordered" evidence="1">
    <location>
        <begin position="345"/>
        <end position="446"/>
    </location>
</feature>
<feature type="compositionally biased region" description="Low complexity" evidence="1">
    <location>
        <begin position="26"/>
        <end position="42"/>
    </location>
</feature>
<organism evidence="2 3">
    <name type="scientific">Thelonectria olida</name>
    <dbReference type="NCBI Taxonomy" id="1576542"/>
    <lineage>
        <taxon>Eukaryota</taxon>
        <taxon>Fungi</taxon>
        <taxon>Dikarya</taxon>
        <taxon>Ascomycota</taxon>
        <taxon>Pezizomycotina</taxon>
        <taxon>Sordariomycetes</taxon>
        <taxon>Hypocreomycetidae</taxon>
        <taxon>Hypocreales</taxon>
        <taxon>Nectriaceae</taxon>
        <taxon>Thelonectria</taxon>
    </lineage>
</organism>
<gene>
    <name evidence="2" type="ORF">B0T10DRAFT_35291</name>
</gene>
<feature type="compositionally biased region" description="Acidic residues" evidence="1">
    <location>
        <begin position="893"/>
        <end position="904"/>
    </location>
</feature>
<evidence type="ECO:0000313" key="3">
    <source>
        <dbReference type="Proteomes" id="UP000777438"/>
    </source>
</evidence>
<feature type="compositionally biased region" description="Polar residues" evidence="1">
    <location>
        <begin position="418"/>
        <end position="428"/>
    </location>
</feature>
<dbReference type="OrthoDB" id="5346713at2759"/>
<sequence length="1128" mass="123429">MQTVPSLVGTGTAIAAAASGLVFGQPTEPNSSSSPSIRPATTRSRRPSTDREPTFRSRPSNFFSRPATSTASTHGASQYHTLPRPATASRPPLSRYQRPPQPQSHATPTKSTSRKSSFVRKSESPAPAESRDSISSNGSWIRRLSLRPSSRHDTPRSSIGHDTPSIFSHGSAAPMLPPGPVTPSLPPNKLVKRSTSTQYGDEDSITRRRAKSHLPTLRRPATSHQRSATLQRFQADSALPSPSEPHKFSFGDHPRPHEFLAPSPIATPVRSTTRSGWTSFFHSKTASVSSRASPGRFGEFSPHARLVFQKRIFAGDDVHPAHRVHLVKPRMVSSASAPPKLLPAADIYETPRPPTQPVEEYSPSPDVTPSKVPRKSVSMPFASAGNWVSKTSGSIRRPKRGAEPRLGNKRHVSEPLTGAQSGAEQSANPPLELTISPASPSKPGLALGSAAISSLRTRPRNSSSPVPPLSTKLSSFHVDASRLGSSGGVPTHHQRPHQPSGSSTSSTALSQLRATHHDRTSTMESSEDTRDCTSGDDDDTDFKSDTMFDSLRTVASGRARAVETPLESMYDESPPSTAGNGKTKRISIQEMLGKTWDEDDKIMEEDESIPTPVRTVHRNEASLSRRDNMSGPRFRLDSSPRDVSISNKDLNRISLDDDFDDDWAKDDDFPCNSLSPPSRGNSLNPRRINPNVRLALANISGNSSHDINASNASDTHSERPLSTLFDWSEPPVHDKYHTTGGRSQRPRTAVAKQEMDTRGGRSAIRKGPTPTHVRSQSVPVVHDSPDDPKSTTAKYGTWGTGNKPVSEDWDDDFEFGGGSLNGSDKDAKVFAVPESIRATQPSVKAHSGHIREFSLLVNDLKRLCRHGRDMDMIDGPQKTLWKEAEGIIALASPDEDSSVDEDQDDSKSTSSINFDAFEIDETFGDDGFDAHSMDRLDAAFDGREPTMSKTTVVRERHSPRRRSVFSPDDDIFGNWPLVESTYTPSRSSRPRTPENRHHKPNDVSGVVRSVMEAMQHRPQPENTPINDGKVHFDTNSLKALVKRAGDLRDVLSDMVRRVDQITQSPIKTPRHERQLDSSPAFTRVFDDPGSSPPRRVARSRGTTMREATSAENSPSSSLPRRLQMMTVS</sequence>
<evidence type="ECO:0000313" key="2">
    <source>
        <dbReference type="EMBL" id="KAH6900705.1"/>
    </source>
</evidence>
<feature type="region of interest" description="Disordered" evidence="1">
    <location>
        <begin position="705"/>
        <end position="808"/>
    </location>
</feature>
<feature type="region of interest" description="Disordered" evidence="1">
    <location>
        <begin position="891"/>
        <end position="911"/>
    </location>
</feature>